<evidence type="ECO:0000313" key="3">
    <source>
        <dbReference type="EMBL" id="KRM44083.1"/>
    </source>
</evidence>
<feature type="signal peptide" evidence="2">
    <location>
        <begin position="1"/>
        <end position="28"/>
    </location>
</feature>
<evidence type="ECO:0000313" key="4">
    <source>
        <dbReference type="Proteomes" id="UP000051010"/>
    </source>
</evidence>
<name>A0A0R1YZ41_9LACO</name>
<dbReference type="AlphaFoldDB" id="A0A0R1YZ41"/>
<accession>A0A0R1YZ41</accession>
<evidence type="ECO:0000256" key="1">
    <source>
        <dbReference type="SAM" id="MobiDB-lite"/>
    </source>
</evidence>
<dbReference type="PATRIC" id="fig|1423786.4.peg.1007"/>
<reference evidence="3 4" key="1">
    <citation type="journal article" date="2015" name="Genome Announc.">
        <title>Expanding the biotechnology potential of lactobacilli through comparative genomics of 213 strains and associated genera.</title>
        <authorList>
            <person name="Sun Z."/>
            <person name="Harris H.M."/>
            <person name="McCann A."/>
            <person name="Guo C."/>
            <person name="Argimon S."/>
            <person name="Zhang W."/>
            <person name="Yang X."/>
            <person name="Jeffery I.B."/>
            <person name="Cooney J.C."/>
            <person name="Kagawa T.F."/>
            <person name="Liu W."/>
            <person name="Song Y."/>
            <person name="Salvetti E."/>
            <person name="Wrobel A."/>
            <person name="Rasinkangas P."/>
            <person name="Parkhill J."/>
            <person name="Rea M.C."/>
            <person name="O'Sullivan O."/>
            <person name="Ritari J."/>
            <person name="Douillard F.P."/>
            <person name="Paul Ross R."/>
            <person name="Yang R."/>
            <person name="Briner A.E."/>
            <person name="Felis G.E."/>
            <person name="de Vos W.M."/>
            <person name="Barrangou R."/>
            <person name="Klaenhammer T.R."/>
            <person name="Caufield P.W."/>
            <person name="Cui Y."/>
            <person name="Zhang H."/>
            <person name="O'Toole P.W."/>
        </authorList>
    </citation>
    <scope>NUCLEOTIDE SEQUENCE [LARGE SCALE GENOMIC DNA]</scope>
    <source>
        <strain evidence="3 4">DSM 18390</strain>
    </source>
</reference>
<feature type="chain" id="PRO_5006414053" evidence="2">
    <location>
        <begin position="29"/>
        <end position="362"/>
    </location>
</feature>
<dbReference type="EMBL" id="AZFZ01000020">
    <property type="protein sequence ID" value="KRM44083.1"/>
    <property type="molecule type" value="Genomic_DNA"/>
</dbReference>
<proteinExistence type="predicted"/>
<feature type="region of interest" description="Disordered" evidence="1">
    <location>
        <begin position="121"/>
        <end position="161"/>
    </location>
</feature>
<feature type="region of interest" description="Disordered" evidence="1">
    <location>
        <begin position="340"/>
        <end position="362"/>
    </location>
</feature>
<feature type="compositionally biased region" description="Polar residues" evidence="1">
    <location>
        <begin position="342"/>
        <end position="362"/>
    </location>
</feature>
<gene>
    <name evidence="3" type="ORF">FD47_GL000955</name>
</gene>
<sequence>MHIMGKTKFIVILVTFSLFIGASTSVEAKTKTTNSIVWNKVIKKTPVHFTRNRSYLYNKPSKPQKIIVNLHNFPDTTFYTYREAKLVNGTRFYYIKKGSIKGWVNKKNAISGKAPILKATVTPTVEPSSPVQTPSSSTTNQSTPTITSSTSATTTSGSSTSIIPDAGPIASLAAQSVNNDPTNQNFKKTFANIDSQVSSISDPSLRQQFLDDVTSELLTAMSDNAKKALGAQLGRTDTQFTDKSEDAQATSSAIQSTNWIESRLTNIANKLGSLAEVNYNNSAIIQSFIDSNDSELKDLIKDQSGLSNLKKTIGDFEMLNNNAFTKDELDSLINRAEKLVAPQTSLPSASTTPSQGTTANAK</sequence>
<dbReference type="Proteomes" id="UP000051010">
    <property type="component" value="Unassembled WGS sequence"/>
</dbReference>
<organism evidence="3 4">
    <name type="scientific">Lentilactobacillus parafarraginis DSM 18390 = JCM 14109</name>
    <dbReference type="NCBI Taxonomy" id="1423786"/>
    <lineage>
        <taxon>Bacteria</taxon>
        <taxon>Bacillati</taxon>
        <taxon>Bacillota</taxon>
        <taxon>Bacilli</taxon>
        <taxon>Lactobacillales</taxon>
        <taxon>Lactobacillaceae</taxon>
        <taxon>Lentilactobacillus</taxon>
    </lineage>
</organism>
<keyword evidence="2" id="KW-0732">Signal</keyword>
<protein>
    <submittedName>
        <fullName evidence="3">Uncharacterized protein</fullName>
    </submittedName>
</protein>
<evidence type="ECO:0000256" key="2">
    <source>
        <dbReference type="SAM" id="SignalP"/>
    </source>
</evidence>
<comment type="caution">
    <text evidence="3">The sequence shown here is derived from an EMBL/GenBank/DDBJ whole genome shotgun (WGS) entry which is preliminary data.</text>
</comment>